<keyword evidence="2" id="KW-0963">Cytoplasm</keyword>
<dbReference type="GO" id="GO:0005829">
    <property type="term" value="C:cytosol"/>
    <property type="evidence" value="ECO:0007669"/>
    <property type="project" value="UniProtKB-SubCell"/>
</dbReference>
<keyword evidence="7" id="KW-1185">Reference proteome</keyword>
<evidence type="ECO:0000256" key="2">
    <source>
        <dbReference type="ARBA" id="ARBA00022490"/>
    </source>
</evidence>
<name>A0AAV7BNC9_ENGPU</name>
<evidence type="ECO:0000313" key="7">
    <source>
        <dbReference type="Proteomes" id="UP000824782"/>
    </source>
</evidence>
<dbReference type="PANTHER" id="PTHR46985">
    <property type="entry name" value="NACHT, LRR AND PYD DOMAINS-CONTAINING PROTEIN 1"/>
    <property type="match status" value="1"/>
</dbReference>
<accession>A0AAV7BNC9</accession>
<dbReference type="AlphaFoldDB" id="A0AAV7BNC9"/>
<dbReference type="InterPro" id="IPR025307">
    <property type="entry name" value="FIIND_dom"/>
</dbReference>
<proteinExistence type="predicted"/>
<keyword evidence="4" id="KW-0391">Immunity</keyword>
<evidence type="ECO:0000313" key="6">
    <source>
        <dbReference type="EMBL" id="KAG8573929.1"/>
    </source>
</evidence>
<dbReference type="Proteomes" id="UP000824782">
    <property type="component" value="Unassembled WGS sequence"/>
</dbReference>
<protein>
    <recommendedName>
        <fullName evidence="5">FIIND domain-containing protein</fullName>
    </recommendedName>
</protein>
<evidence type="ECO:0000256" key="3">
    <source>
        <dbReference type="ARBA" id="ARBA00022588"/>
    </source>
</evidence>
<dbReference type="PANTHER" id="PTHR46985:SF4">
    <property type="entry name" value="CASPASE RECRUITMENT DOMAIN-CONTAINING PROTEIN 8"/>
    <property type="match status" value="1"/>
</dbReference>
<comment type="caution">
    <text evidence="6">The sequence shown here is derived from an EMBL/GenBank/DDBJ whole genome shotgun (WGS) entry which is preliminary data.</text>
</comment>
<keyword evidence="3" id="KW-0399">Innate immunity</keyword>
<dbReference type="EMBL" id="WNYA01000004">
    <property type="protein sequence ID" value="KAG8573929.1"/>
    <property type="molecule type" value="Genomic_DNA"/>
</dbReference>
<feature type="domain" description="FIIND" evidence="5">
    <location>
        <begin position="1"/>
        <end position="117"/>
    </location>
</feature>
<organism evidence="6 7">
    <name type="scientific">Engystomops pustulosus</name>
    <name type="common">Tungara frog</name>
    <name type="synonym">Physalaemus pustulosus</name>
    <dbReference type="NCBI Taxonomy" id="76066"/>
    <lineage>
        <taxon>Eukaryota</taxon>
        <taxon>Metazoa</taxon>
        <taxon>Chordata</taxon>
        <taxon>Craniata</taxon>
        <taxon>Vertebrata</taxon>
        <taxon>Euteleostomi</taxon>
        <taxon>Amphibia</taxon>
        <taxon>Batrachia</taxon>
        <taxon>Anura</taxon>
        <taxon>Neobatrachia</taxon>
        <taxon>Hyloidea</taxon>
        <taxon>Leptodactylidae</taxon>
        <taxon>Leiuperinae</taxon>
        <taxon>Engystomops</taxon>
    </lineage>
</organism>
<gene>
    <name evidence="6" type="ORF">GDO81_008941</name>
</gene>
<dbReference type="GO" id="GO:0045087">
    <property type="term" value="P:innate immune response"/>
    <property type="evidence" value="ECO:0007669"/>
    <property type="project" value="UniProtKB-KW"/>
</dbReference>
<dbReference type="Pfam" id="PF23679">
    <property type="entry name" value="UPA-FIIND"/>
    <property type="match status" value="1"/>
</dbReference>
<evidence type="ECO:0000259" key="5">
    <source>
        <dbReference type="PROSITE" id="PS51830"/>
    </source>
</evidence>
<sequence>MYAVLDNPSFSCIGVILYPLTLLKEELIKLIPYHGMVLLFCNTITRDDLIQRFILHLYLLPRIRTVEKEVEQTESRFSFQRIHKPHQTTSVYSNKIYRISGPVAVSVNPEVRLLYTL</sequence>
<evidence type="ECO:0000256" key="4">
    <source>
        <dbReference type="ARBA" id="ARBA00022859"/>
    </source>
</evidence>
<evidence type="ECO:0000256" key="1">
    <source>
        <dbReference type="ARBA" id="ARBA00004514"/>
    </source>
</evidence>
<comment type="subcellular location">
    <subcellularLocation>
        <location evidence="1">Cytoplasm</location>
        <location evidence="1">Cytosol</location>
    </subcellularLocation>
</comment>
<dbReference type="PROSITE" id="PS51830">
    <property type="entry name" value="FIIND"/>
    <property type="match status" value="1"/>
</dbReference>
<reference evidence="6" key="1">
    <citation type="thesis" date="2020" institute="ProQuest LLC" country="789 East Eisenhower Parkway, Ann Arbor, MI, USA">
        <title>Comparative Genomics and Chromosome Evolution.</title>
        <authorList>
            <person name="Mudd A.B."/>
        </authorList>
    </citation>
    <scope>NUCLEOTIDE SEQUENCE</scope>
    <source>
        <strain evidence="6">237g6f4</strain>
        <tissue evidence="6">Blood</tissue>
    </source>
</reference>
<dbReference type="InterPro" id="IPR051249">
    <property type="entry name" value="NLRP_Inflammasome"/>
</dbReference>